<organism evidence="1 2">
    <name type="scientific">Candidatus Yonathbacteria bacterium RIFCSPLOWO2_01_FULL_43_27</name>
    <dbReference type="NCBI Taxonomy" id="1802726"/>
    <lineage>
        <taxon>Bacteria</taxon>
        <taxon>Candidatus Yonathiibacteriota</taxon>
    </lineage>
</organism>
<protein>
    <recommendedName>
        <fullName evidence="3">Thioredoxin domain-containing protein</fullName>
    </recommendedName>
</protein>
<evidence type="ECO:0000313" key="2">
    <source>
        <dbReference type="Proteomes" id="UP000178817"/>
    </source>
</evidence>
<evidence type="ECO:0008006" key="3">
    <source>
        <dbReference type="Google" id="ProtNLM"/>
    </source>
</evidence>
<name>A0A1G2SC58_9BACT</name>
<comment type="caution">
    <text evidence="1">The sequence shown here is derived from an EMBL/GenBank/DDBJ whole genome shotgun (WGS) entry which is preliminary data.</text>
</comment>
<gene>
    <name evidence="1" type="ORF">A3B07_01640</name>
</gene>
<dbReference type="STRING" id="1802726.A3B07_01640"/>
<dbReference type="AlphaFoldDB" id="A0A1G2SC58"/>
<accession>A0A1G2SC58</accession>
<dbReference type="InterPro" id="IPR036249">
    <property type="entry name" value="Thioredoxin-like_sf"/>
</dbReference>
<dbReference type="EMBL" id="MHUV01000005">
    <property type="protein sequence ID" value="OHA82617.1"/>
    <property type="molecule type" value="Genomic_DNA"/>
</dbReference>
<proteinExistence type="predicted"/>
<reference evidence="1 2" key="1">
    <citation type="journal article" date="2016" name="Nat. Commun.">
        <title>Thousands of microbial genomes shed light on interconnected biogeochemical processes in an aquifer system.</title>
        <authorList>
            <person name="Anantharaman K."/>
            <person name="Brown C.T."/>
            <person name="Hug L.A."/>
            <person name="Sharon I."/>
            <person name="Castelle C.J."/>
            <person name="Probst A.J."/>
            <person name="Thomas B.C."/>
            <person name="Singh A."/>
            <person name="Wilkins M.J."/>
            <person name="Karaoz U."/>
            <person name="Brodie E.L."/>
            <person name="Williams K.H."/>
            <person name="Hubbard S.S."/>
            <person name="Banfield J.F."/>
        </authorList>
    </citation>
    <scope>NUCLEOTIDE SEQUENCE [LARGE SCALE GENOMIC DNA]</scope>
</reference>
<dbReference type="Proteomes" id="UP000178817">
    <property type="component" value="Unassembled WGS sequence"/>
</dbReference>
<dbReference type="SUPFAM" id="SSF52833">
    <property type="entry name" value="Thioredoxin-like"/>
    <property type="match status" value="1"/>
</dbReference>
<sequence length="233" mass="26914">MRAKIDTKKYMLAFVVTALVFFGALLISNRFSQKRIEEIKSIENNIALDILASETQFALLKESSCRTVDHRTAFSEELNNLAQKLSYTEENLGDKNKEVIDLKKYYSLLQVKDYLLVGKINEKCGIKPITIMYFYSNAGDCDDCKREGYVLTKLREEFPEIRIYSFDYNLDLSVVKTMKSIYGIKNTLPALVIWDEAYYGFKSPEDIEKIIPQLKKFRAAQEKEKNATNTSTQ</sequence>
<evidence type="ECO:0000313" key="1">
    <source>
        <dbReference type="EMBL" id="OHA82617.1"/>
    </source>
</evidence>